<dbReference type="PANTHER" id="PTHR43317">
    <property type="entry name" value="THERMOSPERMINE SYNTHASE ACAULIS5"/>
    <property type="match status" value="1"/>
</dbReference>
<proteinExistence type="predicted"/>
<dbReference type="InParanoid" id="A0A7L9FEL6"/>
<accession>A0A7L9FEL6</accession>
<dbReference type="InterPro" id="IPR029063">
    <property type="entry name" value="SAM-dependent_MTases_sf"/>
</dbReference>
<evidence type="ECO:0000313" key="3">
    <source>
        <dbReference type="Proteomes" id="UP000594121"/>
    </source>
</evidence>
<dbReference type="Proteomes" id="UP000594121">
    <property type="component" value="Chromosome"/>
</dbReference>
<keyword evidence="3" id="KW-1185">Reference proteome</keyword>
<evidence type="ECO:0000313" key="2">
    <source>
        <dbReference type="EMBL" id="QOJ78179.1"/>
    </source>
</evidence>
<dbReference type="Pfam" id="PF03602">
    <property type="entry name" value="Cons_hypoth95"/>
    <property type="match status" value="1"/>
</dbReference>
<name>A0A7L9FEL6_9CREN</name>
<dbReference type="SUPFAM" id="SSF53335">
    <property type="entry name" value="S-adenosyl-L-methionine-dependent methyltransferases"/>
    <property type="match status" value="1"/>
</dbReference>
<dbReference type="KEGG" id="thel:IG193_05190"/>
<protein>
    <submittedName>
        <fullName evidence="2">RsmD family RNA methyltransferase</fullName>
    </submittedName>
</protein>
<dbReference type="GO" id="GO:0032259">
    <property type="term" value="P:methylation"/>
    <property type="evidence" value="ECO:0007669"/>
    <property type="project" value="UniProtKB-KW"/>
</dbReference>
<dbReference type="AlphaFoldDB" id="A0A7L9FEL6"/>
<keyword evidence="2" id="KW-0489">Methyltransferase</keyword>
<dbReference type="EMBL" id="CP062310">
    <property type="protein sequence ID" value="QOJ78179.1"/>
    <property type="molecule type" value="Genomic_DNA"/>
</dbReference>
<evidence type="ECO:0000256" key="1">
    <source>
        <dbReference type="ARBA" id="ARBA00023115"/>
    </source>
</evidence>
<organism evidence="2 3">
    <name type="scientific">Infirmifilum lucidum</name>
    <dbReference type="NCBI Taxonomy" id="2776706"/>
    <lineage>
        <taxon>Archaea</taxon>
        <taxon>Thermoproteota</taxon>
        <taxon>Thermoprotei</taxon>
        <taxon>Thermofilales</taxon>
        <taxon>Thermofilaceae</taxon>
        <taxon>Infirmifilum</taxon>
    </lineage>
</organism>
<dbReference type="Gene3D" id="3.40.50.150">
    <property type="entry name" value="Vaccinia Virus protein VP39"/>
    <property type="match status" value="1"/>
</dbReference>
<dbReference type="GeneID" id="59149268"/>
<dbReference type="RefSeq" id="WP_192818151.1">
    <property type="nucleotide sequence ID" value="NZ_CP062310.1"/>
</dbReference>
<dbReference type="PANTHER" id="PTHR43317:SF1">
    <property type="entry name" value="THERMOSPERMINE SYNTHASE ACAULIS5"/>
    <property type="match status" value="1"/>
</dbReference>
<dbReference type="CDD" id="cd02440">
    <property type="entry name" value="AdoMet_MTases"/>
    <property type="match status" value="1"/>
</dbReference>
<reference evidence="2 3" key="1">
    <citation type="submission" date="2020-10" db="EMBL/GenBank/DDBJ databases">
        <title>Thermofilum lucidum 3507LT sp. nov. a novel member of Thermofilaceae family isolated from Chile hot spring, and proposal of description order Thermofilales.</title>
        <authorList>
            <person name="Zayulina K.S."/>
            <person name="Elcheninov A.G."/>
            <person name="Toshchakov S.V."/>
            <person name="Kublanov I.V."/>
        </authorList>
    </citation>
    <scope>NUCLEOTIDE SEQUENCE [LARGE SCALE GENOMIC DNA]</scope>
    <source>
        <strain evidence="2 3">3507LT</strain>
    </source>
</reference>
<dbReference type="GO" id="GO:0008168">
    <property type="term" value="F:methyltransferase activity"/>
    <property type="evidence" value="ECO:0007669"/>
    <property type="project" value="UniProtKB-KW"/>
</dbReference>
<dbReference type="GO" id="GO:0006596">
    <property type="term" value="P:polyamine biosynthetic process"/>
    <property type="evidence" value="ECO:0007669"/>
    <property type="project" value="UniProtKB-KW"/>
</dbReference>
<keyword evidence="1" id="KW-0620">Polyamine biosynthesis</keyword>
<gene>
    <name evidence="2" type="ORF">IG193_05190</name>
</gene>
<sequence length="284" mass="31777">MSRKYLFKPRPGITVTPGTAKSVLCGASEASIDYGLGRVSVKLEGDHAVFEAETGVFRVSLELLRGLAEWDRVLFVPPSEEPYLVEVRGEHYYKLKYLGELVAPTLEIDGVHMHNIVGTTPTRDAMRKISLLKVKEGEKGLDVCTGLGYTAIEAWRRGAEVVTVEADANVLYVAEHNPFSRQLEKVEIVLGDAFQVLDEMPEEEFDFVLHDPPVFAFAPRLYSREFYLKLTRILKEGGRLFHYTGAPGKHRGIDIQRGVIKRLREAGFAVTRVERGYGVVAVKV</sequence>
<keyword evidence="2" id="KW-0808">Transferase</keyword>